<dbReference type="PANTHER" id="PTHR30086">
    <property type="entry name" value="ARGININE EXPORTER PROTEIN ARGO"/>
    <property type="match status" value="1"/>
</dbReference>
<evidence type="ECO:0000256" key="6">
    <source>
        <dbReference type="SAM" id="Phobius"/>
    </source>
</evidence>
<dbReference type="GO" id="GO:0033228">
    <property type="term" value="P:cysteine export across plasma membrane"/>
    <property type="evidence" value="ECO:0007669"/>
    <property type="project" value="TreeGrafter"/>
</dbReference>
<comment type="subcellular location">
    <subcellularLocation>
        <location evidence="1">Cell membrane</location>
        <topology evidence="1">Multi-pass membrane protein</topology>
    </subcellularLocation>
</comment>
<keyword evidence="2" id="KW-1003">Cell membrane</keyword>
<dbReference type="GO" id="GO:0015171">
    <property type="term" value="F:amino acid transmembrane transporter activity"/>
    <property type="evidence" value="ECO:0007669"/>
    <property type="project" value="TreeGrafter"/>
</dbReference>
<evidence type="ECO:0000313" key="7">
    <source>
        <dbReference type="EMBL" id="QER66661.1"/>
    </source>
</evidence>
<keyword evidence="8" id="KW-1185">Reference proteome</keyword>
<evidence type="ECO:0000256" key="1">
    <source>
        <dbReference type="ARBA" id="ARBA00004651"/>
    </source>
</evidence>
<proteinExistence type="predicted"/>
<feature type="transmembrane region" description="Helical" evidence="6">
    <location>
        <begin position="65"/>
        <end position="82"/>
    </location>
</feature>
<protein>
    <submittedName>
        <fullName evidence="7">Transporter</fullName>
    </submittedName>
</protein>
<accession>A0A5P1X2H0</accession>
<sequence length="186" mass="20330">MTGFLAFITVMSFTPGPNTIMAMSEGQQKGFRKGLVFNLGILFGLIIIGGVISLFASIFQQYESVVFGLKIIGSLYLLYLAYHVLISHPDSAAAAGQHPFMAGALLQATNIKCYLYFVTGMSTFAVAGLWGTVPMKFTIMILFGIVGTLTWTLAGQLIQNFYSAHYRGINLIVSALLVFSAYDLWR</sequence>
<dbReference type="EMBL" id="CP043939">
    <property type="protein sequence ID" value="QER66661.1"/>
    <property type="molecule type" value="Genomic_DNA"/>
</dbReference>
<dbReference type="GO" id="GO:0005886">
    <property type="term" value="C:plasma membrane"/>
    <property type="evidence" value="ECO:0007669"/>
    <property type="project" value="UniProtKB-SubCell"/>
</dbReference>
<name>A0A5P1X2H0_9LACO</name>
<gene>
    <name evidence="7" type="ORF">F0161_01450</name>
</gene>
<feature type="transmembrane region" description="Helical" evidence="6">
    <location>
        <begin position="164"/>
        <end position="185"/>
    </location>
</feature>
<evidence type="ECO:0000256" key="2">
    <source>
        <dbReference type="ARBA" id="ARBA00022475"/>
    </source>
</evidence>
<feature type="transmembrane region" description="Helical" evidence="6">
    <location>
        <begin position="139"/>
        <end position="158"/>
    </location>
</feature>
<organism evidence="7 8">
    <name type="scientific">Paucilactobacillus nenjiangensis</name>
    <dbReference type="NCBI Taxonomy" id="1296540"/>
    <lineage>
        <taxon>Bacteria</taxon>
        <taxon>Bacillati</taxon>
        <taxon>Bacillota</taxon>
        <taxon>Bacilli</taxon>
        <taxon>Lactobacillales</taxon>
        <taxon>Lactobacillaceae</taxon>
        <taxon>Paucilactobacillus</taxon>
    </lineage>
</organism>
<dbReference type="AlphaFoldDB" id="A0A5P1X2H0"/>
<dbReference type="Pfam" id="PF01810">
    <property type="entry name" value="LysE"/>
    <property type="match status" value="1"/>
</dbReference>
<keyword evidence="4 6" id="KW-1133">Transmembrane helix</keyword>
<dbReference type="OrthoDB" id="9784202at2"/>
<dbReference type="KEGG" id="lnn:F0161_01450"/>
<evidence type="ECO:0000313" key="8">
    <source>
        <dbReference type="Proteomes" id="UP000325295"/>
    </source>
</evidence>
<feature type="transmembrane region" description="Helical" evidence="6">
    <location>
        <begin position="36"/>
        <end position="58"/>
    </location>
</feature>
<feature type="transmembrane region" description="Helical" evidence="6">
    <location>
        <begin position="114"/>
        <end position="132"/>
    </location>
</feature>
<keyword evidence="5 6" id="KW-0472">Membrane</keyword>
<keyword evidence="3 6" id="KW-0812">Transmembrane</keyword>
<dbReference type="PANTHER" id="PTHR30086:SF20">
    <property type="entry name" value="ARGININE EXPORTER PROTEIN ARGO-RELATED"/>
    <property type="match status" value="1"/>
</dbReference>
<dbReference type="Proteomes" id="UP000325295">
    <property type="component" value="Chromosome"/>
</dbReference>
<dbReference type="InterPro" id="IPR001123">
    <property type="entry name" value="LeuE-type"/>
</dbReference>
<evidence type="ECO:0000256" key="5">
    <source>
        <dbReference type="ARBA" id="ARBA00023136"/>
    </source>
</evidence>
<dbReference type="RefSeq" id="WP_150203341.1">
    <property type="nucleotide sequence ID" value="NZ_CP043939.1"/>
</dbReference>
<evidence type="ECO:0000256" key="4">
    <source>
        <dbReference type="ARBA" id="ARBA00022989"/>
    </source>
</evidence>
<evidence type="ECO:0000256" key="3">
    <source>
        <dbReference type="ARBA" id="ARBA00022692"/>
    </source>
</evidence>
<reference evidence="7 8" key="1">
    <citation type="submission" date="2019-09" db="EMBL/GenBank/DDBJ databases">
        <title>Complete Genome Sequence of Lactobacillus nenjiangensis SH-Y15, isolated from sauerkraut.</title>
        <authorList>
            <person name="Yang H."/>
        </authorList>
    </citation>
    <scope>NUCLEOTIDE SEQUENCE [LARGE SCALE GENOMIC DNA]</scope>
    <source>
        <strain evidence="7 8">SH-Y15</strain>
    </source>
</reference>